<gene>
    <name evidence="5" type="primary">arg</name>
    <name evidence="5" type="ORF">EKD16_12385</name>
</gene>
<evidence type="ECO:0000313" key="6">
    <source>
        <dbReference type="Proteomes" id="UP000292235"/>
    </source>
</evidence>
<dbReference type="GO" id="GO:0005829">
    <property type="term" value="C:cytosol"/>
    <property type="evidence" value="ECO:0007669"/>
    <property type="project" value="TreeGrafter"/>
</dbReference>
<protein>
    <submittedName>
        <fullName evidence="5">Arginase</fullName>
        <ecNumber evidence="5">3.5.3.1</ecNumber>
    </submittedName>
</protein>
<keyword evidence="2 5" id="KW-0378">Hydrolase</keyword>
<dbReference type="Gene3D" id="3.40.800.10">
    <property type="entry name" value="Ureohydrolase domain"/>
    <property type="match status" value="1"/>
</dbReference>
<dbReference type="GO" id="GO:0004053">
    <property type="term" value="F:arginase activity"/>
    <property type="evidence" value="ECO:0007669"/>
    <property type="project" value="UniProtKB-EC"/>
</dbReference>
<dbReference type="EC" id="3.5.3.1" evidence="5"/>
<dbReference type="AlphaFoldDB" id="A0A4P6Q290"/>
<dbReference type="PANTHER" id="PTHR43782">
    <property type="entry name" value="ARGINASE"/>
    <property type="match status" value="1"/>
</dbReference>
<dbReference type="OrthoDB" id="7331788at2"/>
<evidence type="ECO:0000256" key="4">
    <source>
        <dbReference type="PROSITE-ProRule" id="PRU00742"/>
    </source>
</evidence>
<comment type="similarity">
    <text evidence="4">Belongs to the arginase family.</text>
</comment>
<name>A0A4P6Q290_9ACTN</name>
<dbReference type="Pfam" id="PF00491">
    <property type="entry name" value="Arginase"/>
    <property type="match status" value="1"/>
</dbReference>
<evidence type="ECO:0000256" key="1">
    <source>
        <dbReference type="ARBA" id="ARBA00022723"/>
    </source>
</evidence>
<organism evidence="5 6">
    <name type="scientific">Streptomonospora litoralis</name>
    <dbReference type="NCBI Taxonomy" id="2498135"/>
    <lineage>
        <taxon>Bacteria</taxon>
        <taxon>Bacillati</taxon>
        <taxon>Actinomycetota</taxon>
        <taxon>Actinomycetes</taxon>
        <taxon>Streptosporangiales</taxon>
        <taxon>Nocardiopsidaceae</taxon>
        <taxon>Streptomonospora</taxon>
    </lineage>
</organism>
<dbReference type="EMBL" id="CP036455">
    <property type="protein sequence ID" value="QBI54260.1"/>
    <property type="molecule type" value="Genomic_DNA"/>
</dbReference>
<evidence type="ECO:0000256" key="2">
    <source>
        <dbReference type="ARBA" id="ARBA00022801"/>
    </source>
</evidence>
<dbReference type="InterPro" id="IPR023696">
    <property type="entry name" value="Ureohydrolase_dom_sf"/>
</dbReference>
<evidence type="ECO:0000313" key="5">
    <source>
        <dbReference type="EMBL" id="QBI54260.1"/>
    </source>
</evidence>
<dbReference type="PRINTS" id="PR00116">
    <property type="entry name" value="ARGINASE"/>
</dbReference>
<reference evidence="5 6" key="1">
    <citation type="submission" date="2019-02" db="EMBL/GenBank/DDBJ databases">
        <authorList>
            <person name="Khodamoradi S."/>
            <person name="Hahnke R.L."/>
            <person name="Kaempfer P."/>
            <person name="Schumann P."/>
            <person name="Rohde M."/>
            <person name="Steinert M."/>
            <person name="Luzhetskyy A."/>
            <person name="Wink J."/>
            <person name="Ruckert C."/>
        </authorList>
    </citation>
    <scope>NUCLEOTIDE SEQUENCE [LARGE SCALE GENOMIC DNA]</scope>
    <source>
        <strain evidence="5 6">M2</strain>
    </source>
</reference>
<evidence type="ECO:0000256" key="3">
    <source>
        <dbReference type="ARBA" id="ARBA00023211"/>
    </source>
</evidence>
<keyword evidence="3" id="KW-0464">Manganese</keyword>
<dbReference type="PANTHER" id="PTHR43782:SF3">
    <property type="entry name" value="ARGINASE"/>
    <property type="match status" value="1"/>
</dbReference>
<dbReference type="KEGG" id="strr:EKD16_12385"/>
<accession>A0A4P6Q290</accession>
<dbReference type="CDD" id="cd09999">
    <property type="entry name" value="Arginase-like_1"/>
    <property type="match status" value="1"/>
</dbReference>
<keyword evidence="1" id="KW-0479">Metal-binding</keyword>
<dbReference type="GO" id="GO:0030145">
    <property type="term" value="F:manganese ion binding"/>
    <property type="evidence" value="ECO:0007669"/>
    <property type="project" value="TreeGrafter"/>
</dbReference>
<dbReference type="SUPFAM" id="SSF52768">
    <property type="entry name" value="Arginase/deacetylase"/>
    <property type="match status" value="1"/>
</dbReference>
<dbReference type="Proteomes" id="UP000292235">
    <property type="component" value="Chromosome"/>
</dbReference>
<dbReference type="PROSITE" id="PS51409">
    <property type="entry name" value="ARGINASE_2"/>
    <property type="match status" value="1"/>
</dbReference>
<dbReference type="RefSeq" id="WP_131098473.1">
    <property type="nucleotide sequence ID" value="NZ_CP036455.1"/>
</dbReference>
<proteinExistence type="inferred from homology"/>
<sequence>MVWQREVDLVVPLWQGGDDVRVAAGAGQLARLAPTHAGRLHIAVSEGPRAARDGIRNLDTVAETTRRMRDRLARRDPARILTLGGDCTCDIAAAQHLAARHPDMTVYWIDAHGDLNVPAQSPSGLAHGMALRILLGEGHPDLVGPAGSAIAPHQVVLAGVRDLDPPERAYIAANDVAALGPDHLATRPEQVTSGRRAGSPAYVHLDVDVCDPLEMPAVSLPTRGGPGVAAVARALAAVSAYHEVVGVAVTEYAPVIEHDEDRVAALLDGLDLLERAPA</sequence>
<dbReference type="InterPro" id="IPR006035">
    <property type="entry name" value="Ureohydrolase"/>
</dbReference>
<keyword evidence="6" id="KW-1185">Reference proteome</keyword>